<proteinExistence type="inferred from homology"/>
<dbReference type="PANTHER" id="PTHR34039">
    <property type="entry name" value="UPF0102 PROTEIN YRAN"/>
    <property type="match status" value="1"/>
</dbReference>
<dbReference type="Proteomes" id="UP000177419">
    <property type="component" value="Unassembled WGS sequence"/>
</dbReference>
<sequence length="121" mass="13948">MITQRTELGFVAEKIAGEFLEKRGYKILARNYRKPWGEIDIVCEKEGIVVFVEVKANKSAAAGFEPELRADWKKMAKVKRTAEIFLIAKKFNENQEWQLDVVSVSFDKDRGAAQIKHFKNI</sequence>
<evidence type="ECO:0000256" key="1">
    <source>
        <dbReference type="ARBA" id="ARBA00006738"/>
    </source>
</evidence>
<dbReference type="EMBL" id="MGJJ01000006">
    <property type="protein sequence ID" value="OGN05804.1"/>
    <property type="molecule type" value="Genomic_DNA"/>
</dbReference>
<dbReference type="PANTHER" id="PTHR34039:SF1">
    <property type="entry name" value="UPF0102 PROTEIN YRAN"/>
    <property type="match status" value="1"/>
</dbReference>
<name>A0A1F8EY51_9BACT</name>
<dbReference type="SUPFAM" id="SSF52980">
    <property type="entry name" value="Restriction endonuclease-like"/>
    <property type="match status" value="1"/>
</dbReference>
<accession>A0A1F8EY51</accession>
<dbReference type="GO" id="GO:0003676">
    <property type="term" value="F:nucleic acid binding"/>
    <property type="evidence" value="ECO:0007669"/>
    <property type="project" value="InterPro"/>
</dbReference>
<dbReference type="InterPro" id="IPR011856">
    <property type="entry name" value="tRNA_endonuc-like_dom_sf"/>
</dbReference>
<dbReference type="Pfam" id="PF02021">
    <property type="entry name" value="UPF0102"/>
    <property type="match status" value="1"/>
</dbReference>
<dbReference type="InterPro" id="IPR011335">
    <property type="entry name" value="Restrct_endonuc-II-like"/>
</dbReference>
<comment type="caution">
    <text evidence="3">The sequence shown here is derived from an EMBL/GenBank/DDBJ whole genome shotgun (WGS) entry which is preliminary data.</text>
</comment>
<evidence type="ECO:0000313" key="4">
    <source>
        <dbReference type="Proteomes" id="UP000177419"/>
    </source>
</evidence>
<evidence type="ECO:0000313" key="3">
    <source>
        <dbReference type="EMBL" id="OGN05804.1"/>
    </source>
</evidence>
<comment type="similarity">
    <text evidence="1 2">Belongs to the UPF0102 family.</text>
</comment>
<dbReference type="InterPro" id="IPR003509">
    <property type="entry name" value="UPF0102_YraN-like"/>
</dbReference>
<dbReference type="AlphaFoldDB" id="A0A1F8EY51"/>
<gene>
    <name evidence="3" type="ORF">A2746_02030</name>
</gene>
<dbReference type="Gene3D" id="3.40.1350.10">
    <property type="match status" value="1"/>
</dbReference>
<evidence type="ECO:0000256" key="2">
    <source>
        <dbReference type="HAMAP-Rule" id="MF_00048"/>
    </source>
</evidence>
<protein>
    <recommendedName>
        <fullName evidence="2">UPF0102 protein A2746_02030</fullName>
    </recommendedName>
</protein>
<organism evidence="3 4">
    <name type="scientific">Candidatus Yanofskybacteria bacterium RIFCSPHIGHO2_01_FULL_44_22</name>
    <dbReference type="NCBI Taxonomy" id="1802669"/>
    <lineage>
        <taxon>Bacteria</taxon>
        <taxon>Candidatus Yanofskyibacteriota</taxon>
    </lineage>
</organism>
<dbReference type="HAMAP" id="MF_00048">
    <property type="entry name" value="UPF0102"/>
    <property type="match status" value="1"/>
</dbReference>
<reference evidence="3 4" key="1">
    <citation type="journal article" date="2016" name="Nat. Commun.">
        <title>Thousands of microbial genomes shed light on interconnected biogeochemical processes in an aquifer system.</title>
        <authorList>
            <person name="Anantharaman K."/>
            <person name="Brown C.T."/>
            <person name="Hug L.A."/>
            <person name="Sharon I."/>
            <person name="Castelle C.J."/>
            <person name="Probst A.J."/>
            <person name="Thomas B.C."/>
            <person name="Singh A."/>
            <person name="Wilkins M.J."/>
            <person name="Karaoz U."/>
            <person name="Brodie E.L."/>
            <person name="Williams K.H."/>
            <person name="Hubbard S.S."/>
            <person name="Banfield J.F."/>
        </authorList>
    </citation>
    <scope>NUCLEOTIDE SEQUENCE [LARGE SCALE GENOMIC DNA]</scope>
</reference>